<comment type="caution">
    <text evidence="1">The sequence shown here is derived from an EMBL/GenBank/DDBJ whole genome shotgun (WGS) entry which is preliminary data.</text>
</comment>
<dbReference type="EMBL" id="JAUSUQ010000015">
    <property type="protein sequence ID" value="MDQ0340581.1"/>
    <property type="molecule type" value="Genomic_DNA"/>
</dbReference>
<organism evidence="1 2">
    <name type="scientific">Caldalkalibacillus uzonensis</name>
    <dbReference type="NCBI Taxonomy" id="353224"/>
    <lineage>
        <taxon>Bacteria</taxon>
        <taxon>Bacillati</taxon>
        <taxon>Bacillota</taxon>
        <taxon>Bacilli</taxon>
        <taxon>Bacillales</taxon>
        <taxon>Bacillaceae</taxon>
        <taxon>Caldalkalibacillus</taxon>
    </lineage>
</organism>
<protein>
    <submittedName>
        <fullName evidence="1">Uncharacterized protein</fullName>
    </submittedName>
</protein>
<sequence>MRRIYEDSEEDTFNQKKIRLPEKLENLLCEKIISDLDTEENEKKTEELIRAERDALLGVTKEVLDNQDIIDLITKKAQTATAASELIFLFENEKPWYIWPFFNDLHRLSLLVAFYHGEKNLPPTSAFFYEQLASYLINQSSNTTPISNVNSIVEMFSEFAFDMMRKGQIIFSEHTIETHPAFKDKLETGQINLDMLLSFPFIVQRGKWYEFQTLAFQAYLSLKKFLSFSVKERAVSYVDFLNLRDSFLDIEHDIWLLCSELDLPNFNQCYLIPLLKEYLTAIDTTNPKTVCSSTFSFLELTLKFKISRNTLLPDVSGSCCNGLPISALEFIGHDLLKVEIYMSCSEEESKNNDADLLRLGRYITQQGSLTGYEEDEYELDLAKHSANPELLEILESLGVCDFL</sequence>
<gene>
    <name evidence="1" type="ORF">J2S00_003405</name>
</gene>
<proteinExistence type="predicted"/>
<evidence type="ECO:0000313" key="2">
    <source>
        <dbReference type="Proteomes" id="UP001232445"/>
    </source>
</evidence>
<keyword evidence="2" id="KW-1185">Reference proteome</keyword>
<reference evidence="1 2" key="1">
    <citation type="submission" date="2023-07" db="EMBL/GenBank/DDBJ databases">
        <title>Genomic Encyclopedia of Type Strains, Phase IV (KMG-IV): sequencing the most valuable type-strain genomes for metagenomic binning, comparative biology and taxonomic classification.</title>
        <authorList>
            <person name="Goeker M."/>
        </authorList>
    </citation>
    <scope>NUCLEOTIDE SEQUENCE [LARGE SCALE GENOMIC DNA]</scope>
    <source>
        <strain evidence="1 2">DSM 17740</strain>
    </source>
</reference>
<accession>A0ABU0CVY9</accession>
<evidence type="ECO:0000313" key="1">
    <source>
        <dbReference type="EMBL" id="MDQ0340581.1"/>
    </source>
</evidence>
<name>A0ABU0CVY9_9BACI</name>
<dbReference type="RefSeq" id="WP_307342436.1">
    <property type="nucleotide sequence ID" value="NZ_JAUSUQ010000015.1"/>
</dbReference>
<dbReference type="Proteomes" id="UP001232445">
    <property type="component" value="Unassembled WGS sequence"/>
</dbReference>